<sequence>MMSQEQWLVLRLDLLPSIAQEVEQICINYIHLCDEVRKGNKQAYQDLIVLQARIRGRMDDFDKFYDRNYADYRIGYFEKMKLRLRKLISPHIDVNRLIYEETQNYNQQSSPIKNTTPPPIKDNQQNVQKVTEFVQVQPKRPQSPPNKLIASSNYNSTNKQKQATPISQNNKKASKQPQQGKSSQVKTKTQQDELVFTIKMSKEEYLQYIQAKQKQR</sequence>
<dbReference type="OrthoDB" id="287705at2759"/>
<evidence type="ECO:0000313" key="3">
    <source>
        <dbReference type="Proteomes" id="UP000692954"/>
    </source>
</evidence>
<comment type="caution">
    <text evidence="2">The sequence shown here is derived from an EMBL/GenBank/DDBJ whole genome shotgun (WGS) entry which is preliminary data.</text>
</comment>
<feature type="region of interest" description="Disordered" evidence="1">
    <location>
        <begin position="135"/>
        <end position="192"/>
    </location>
</feature>
<name>A0A8S1LEH5_9CILI</name>
<protein>
    <submittedName>
        <fullName evidence="2">Uncharacterized protein</fullName>
    </submittedName>
</protein>
<keyword evidence="3" id="KW-1185">Reference proteome</keyword>
<organism evidence="2 3">
    <name type="scientific">Paramecium sonneborni</name>
    <dbReference type="NCBI Taxonomy" id="65129"/>
    <lineage>
        <taxon>Eukaryota</taxon>
        <taxon>Sar</taxon>
        <taxon>Alveolata</taxon>
        <taxon>Ciliophora</taxon>
        <taxon>Intramacronucleata</taxon>
        <taxon>Oligohymenophorea</taxon>
        <taxon>Peniculida</taxon>
        <taxon>Parameciidae</taxon>
        <taxon>Paramecium</taxon>
    </lineage>
</organism>
<evidence type="ECO:0000256" key="1">
    <source>
        <dbReference type="SAM" id="MobiDB-lite"/>
    </source>
</evidence>
<feature type="compositionally biased region" description="Polar residues" evidence="1">
    <location>
        <begin position="149"/>
        <end position="188"/>
    </location>
</feature>
<gene>
    <name evidence="2" type="ORF">PSON_ATCC_30995.1.T0190350</name>
</gene>
<reference evidence="2" key="1">
    <citation type="submission" date="2021-01" db="EMBL/GenBank/DDBJ databases">
        <authorList>
            <consortium name="Genoscope - CEA"/>
            <person name="William W."/>
        </authorList>
    </citation>
    <scope>NUCLEOTIDE SEQUENCE</scope>
</reference>
<dbReference type="Proteomes" id="UP000692954">
    <property type="component" value="Unassembled WGS sequence"/>
</dbReference>
<dbReference type="AlphaFoldDB" id="A0A8S1LEH5"/>
<evidence type="ECO:0000313" key="2">
    <source>
        <dbReference type="EMBL" id="CAD8064901.1"/>
    </source>
</evidence>
<proteinExistence type="predicted"/>
<accession>A0A8S1LEH5</accession>
<dbReference type="EMBL" id="CAJJDN010000019">
    <property type="protein sequence ID" value="CAD8064901.1"/>
    <property type="molecule type" value="Genomic_DNA"/>
</dbReference>